<dbReference type="EMBL" id="CAACVG010014598">
    <property type="protein sequence ID" value="VEN63411.1"/>
    <property type="molecule type" value="Genomic_DNA"/>
</dbReference>
<feature type="region of interest" description="Disordered" evidence="1">
    <location>
        <begin position="21"/>
        <end position="73"/>
    </location>
</feature>
<sequence length="708" mass="80888">MPKIKSMSYCRQWVQNRTDIRRGYQTRHSKTIKGTGTVPSSETAKETNTTDYLNNDEADDISEENPNSNENSGDLVYASGQSYYCDDNSEEAVVQVPTHHSLPSFAYKLREWAIHGNIELTQVSKLLRILVYDGKHVELPLDARTLLHTPRSINVRPMDNGHYVHLGIKDYINTLFKSFATEISNLKLPYLQLSFNMDGTPISTSGGANFWPILGSISNIFTGQPDVFMVGIFSGLQKPESYNNYLLEFVEELKDLMKNGFLWDGIVHSIQIKAIICDAPAMAFVKAIKSHGGYYSCSKCYIKGEPVVLSSGKKTKIVFPDIQSEKRTDETFRARKIMPSGEDDTGHHMNKECSVLEQLPIDMIKTFPVDKMHLVDEGIVKKIINIWLGKPGPQKLQASKVTKINQHLEQCYSYVPSDFQRKSRSFKHAHFFKASECRVLLLYTGPIVLKNVLSKQTYEHFMTLSLAIRILTSPFYYVKYNEYAHSLLVHFVKKFIKLYGKQNATYNVHGLLHLAEDAKNLGPLDENSCYLYEAFIKIIKKKLHSFNCPLQQCSNRMSELKQLQPNSSECRNKIKKLGIVHQGIKELIHPLDGNKFMTASFFNFTIQTNRKSDNCVMLSSKRVIQVVCFKKEIDDIHIEGHVFVSSNVLSNINRELYKSFYYLIGNFEDEISKFSLTRDSIICKMCCLPANDENTFFVVPVNHTLMYS</sequence>
<feature type="compositionally biased region" description="Acidic residues" evidence="1">
    <location>
        <begin position="54"/>
        <end position="63"/>
    </location>
</feature>
<dbReference type="OrthoDB" id="6732743at2759"/>
<dbReference type="PANTHER" id="PTHR33053:SF25">
    <property type="entry name" value="TRANSPOSASE DOMAIN-CONTAINING PROTEIN"/>
    <property type="match status" value="1"/>
</dbReference>
<gene>
    <name evidence="2" type="ORF">CALMAC_LOCUS20232</name>
</gene>
<keyword evidence="3" id="KW-1185">Reference proteome</keyword>
<evidence type="ECO:0008006" key="4">
    <source>
        <dbReference type="Google" id="ProtNLM"/>
    </source>
</evidence>
<dbReference type="PANTHER" id="PTHR33053">
    <property type="entry name" value="PROTEIN, PUTATIVE-RELATED"/>
    <property type="match status" value="1"/>
</dbReference>
<feature type="compositionally biased region" description="Polar residues" evidence="1">
    <location>
        <begin position="32"/>
        <end position="53"/>
    </location>
</feature>
<evidence type="ECO:0000313" key="3">
    <source>
        <dbReference type="Proteomes" id="UP000410492"/>
    </source>
</evidence>
<dbReference type="AlphaFoldDB" id="A0A653DVP5"/>
<protein>
    <recommendedName>
        <fullName evidence="4">Transposase domain-containing protein</fullName>
    </recommendedName>
</protein>
<dbReference type="Proteomes" id="UP000410492">
    <property type="component" value="Unassembled WGS sequence"/>
</dbReference>
<accession>A0A653DVP5</accession>
<reference evidence="2 3" key="1">
    <citation type="submission" date="2019-01" db="EMBL/GenBank/DDBJ databases">
        <authorList>
            <person name="Sayadi A."/>
        </authorList>
    </citation>
    <scope>NUCLEOTIDE SEQUENCE [LARGE SCALE GENOMIC DNA]</scope>
</reference>
<proteinExistence type="predicted"/>
<evidence type="ECO:0000256" key="1">
    <source>
        <dbReference type="SAM" id="MobiDB-lite"/>
    </source>
</evidence>
<name>A0A653DVP5_CALMS</name>
<organism evidence="2 3">
    <name type="scientific">Callosobruchus maculatus</name>
    <name type="common">Southern cowpea weevil</name>
    <name type="synonym">Pulse bruchid</name>
    <dbReference type="NCBI Taxonomy" id="64391"/>
    <lineage>
        <taxon>Eukaryota</taxon>
        <taxon>Metazoa</taxon>
        <taxon>Ecdysozoa</taxon>
        <taxon>Arthropoda</taxon>
        <taxon>Hexapoda</taxon>
        <taxon>Insecta</taxon>
        <taxon>Pterygota</taxon>
        <taxon>Neoptera</taxon>
        <taxon>Endopterygota</taxon>
        <taxon>Coleoptera</taxon>
        <taxon>Polyphaga</taxon>
        <taxon>Cucujiformia</taxon>
        <taxon>Chrysomeloidea</taxon>
        <taxon>Chrysomelidae</taxon>
        <taxon>Bruchinae</taxon>
        <taxon>Bruchini</taxon>
        <taxon>Callosobruchus</taxon>
    </lineage>
</organism>
<evidence type="ECO:0000313" key="2">
    <source>
        <dbReference type="EMBL" id="VEN63411.1"/>
    </source>
</evidence>